<proteinExistence type="predicted"/>
<gene>
    <name evidence="2" type="ORF">PACLA_8A043925</name>
</gene>
<organism evidence="2 3">
    <name type="scientific">Paramuricea clavata</name>
    <name type="common">Red gorgonian</name>
    <name type="synonym">Violescent sea-whip</name>
    <dbReference type="NCBI Taxonomy" id="317549"/>
    <lineage>
        <taxon>Eukaryota</taxon>
        <taxon>Metazoa</taxon>
        <taxon>Cnidaria</taxon>
        <taxon>Anthozoa</taxon>
        <taxon>Octocorallia</taxon>
        <taxon>Malacalcyonacea</taxon>
        <taxon>Plexauridae</taxon>
        <taxon>Paramuricea</taxon>
    </lineage>
</organism>
<evidence type="ECO:0000256" key="1">
    <source>
        <dbReference type="SAM" id="MobiDB-lite"/>
    </source>
</evidence>
<dbReference type="GO" id="GO:0016301">
    <property type="term" value="F:kinase activity"/>
    <property type="evidence" value="ECO:0007669"/>
    <property type="project" value="UniProtKB-KW"/>
</dbReference>
<dbReference type="OrthoDB" id="66881at2759"/>
<dbReference type="PANTHER" id="PTHR10316:SF40">
    <property type="entry name" value="LD27118P"/>
    <property type="match status" value="1"/>
</dbReference>
<dbReference type="Proteomes" id="UP001152795">
    <property type="component" value="Unassembled WGS sequence"/>
</dbReference>
<sequence length="181" mass="19556">NGYDNDVPNRVNADNSQAAPGKKVPPPVKPKPKRPNSTIQDQVNEKPAVQQQSYKPVPAPRRSLSTGGTLDRIKRSDEETVSVQLLRGQQGYGFSLRGGQDLGMPLFILRMADGGTAHRDGRLMVGDELIEINGQSTSNMNHSDAIDAIKRGGNSLNVIVRRSSKQAYMTNTLPNGGHNSG</sequence>
<feature type="non-terminal residue" evidence="2">
    <location>
        <position position="1"/>
    </location>
</feature>
<accession>A0A7D9K594</accession>
<dbReference type="GO" id="GO:0005737">
    <property type="term" value="C:cytoplasm"/>
    <property type="evidence" value="ECO:0007669"/>
    <property type="project" value="TreeGrafter"/>
</dbReference>
<evidence type="ECO:0000313" key="3">
    <source>
        <dbReference type="Proteomes" id="UP001152795"/>
    </source>
</evidence>
<dbReference type="InterPro" id="IPR036034">
    <property type="entry name" value="PDZ_sf"/>
</dbReference>
<dbReference type="EMBL" id="CACRXK020028638">
    <property type="protein sequence ID" value="CAB4041634.1"/>
    <property type="molecule type" value="Genomic_DNA"/>
</dbReference>
<name>A0A7D9K594_PARCT</name>
<dbReference type="GO" id="GO:0007165">
    <property type="term" value="P:signal transduction"/>
    <property type="evidence" value="ECO:0007669"/>
    <property type="project" value="TreeGrafter"/>
</dbReference>
<reference evidence="2" key="1">
    <citation type="submission" date="2020-04" db="EMBL/GenBank/DDBJ databases">
        <authorList>
            <person name="Alioto T."/>
            <person name="Alioto T."/>
            <person name="Gomez Garrido J."/>
        </authorList>
    </citation>
    <scope>NUCLEOTIDE SEQUENCE</scope>
    <source>
        <strain evidence="2">A484AB</strain>
    </source>
</reference>
<keyword evidence="2" id="KW-0808">Transferase</keyword>
<feature type="region of interest" description="Disordered" evidence="1">
    <location>
        <begin position="1"/>
        <end position="69"/>
    </location>
</feature>
<dbReference type="SUPFAM" id="SSF50156">
    <property type="entry name" value="PDZ domain-like"/>
    <property type="match status" value="1"/>
</dbReference>
<dbReference type="AlphaFoldDB" id="A0A7D9K594"/>
<keyword evidence="3" id="KW-1185">Reference proteome</keyword>
<dbReference type="PROSITE" id="PS50106">
    <property type="entry name" value="PDZ"/>
    <property type="match status" value="1"/>
</dbReference>
<dbReference type="InterPro" id="IPR001478">
    <property type="entry name" value="PDZ"/>
</dbReference>
<feature type="non-terminal residue" evidence="2">
    <location>
        <position position="181"/>
    </location>
</feature>
<dbReference type="SMART" id="SM00228">
    <property type="entry name" value="PDZ"/>
    <property type="match status" value="1"/>
</dbReference>
<dbReference type="PANTHER" id="PTHR10316">
    <property type="entry name" value="MEMBRANE ASSOCIATED GUANYLATE KINASE-RELATED"/>
    <property type="match status" value="1"/>
</dbReference>
<evidence type="ECO:0000313" key="2">
    <source>
        <dbReference type="EMBL" id="CAB4041634.1"/>
    </source>
</evidence>
<dbReference type="Gene3D" id="2.30.42.10">
    <property type="match status" value="1"/>
</dbReference>
<comment type="caution">
    <text evidence="2">The sequence shown here is derived from an EMBL/GenBank/DDBJ whole genome shotgun (WGS) entry which is preliminary data.</text>
</comment>
<keyword evidence="2" id="KW-0418">Kinase</keyword>
<protein>
    <submittedName>
        <fullName evidence="2">Membrane-associated guanylate kinase, WW and PDZ domain-containing 3-like isoform X1</fullName>
    </submittedName>
</protein>
<dbReference type="Pfam" id="PF00595">
    <property type="entry name" value="PDZ"/>
    <property type="match status" value="1"/>
</dbReference>